<proteinExistence type="predicted"/>
<evidence type="ECO:0000256" key="1">
    <source>
        <dbReference type="SAM" id="MobiDB-lite"/>
    </source>
</evidence>
<sequence length="39" mass="4501">MPMSIEEKRKIFPPDHPCQGKTEVEPEPEPEPEPPETED</sequence>
<protein>
    <submittedName>
        <fullName evidence="2">Uncharacterized protein</fullName>
    </submittedName>
</protein>
<name>X1SE84_9ZZZZ</name>
<feature type="region of interest" description="Disordered" evidence="1">
    <location>
        <begin position="1"/>
        <end position="39"/>
    </location>
</feature>
<reference evidence="2" key="1">
    <citation type="journal article" date="2014" name="Front. Microbiol.">
        <title>High frequency of phylogenetically diverse reductive dehalogenase-homologous genes in deep subseafloor sedimentary metagenomes.</title>
        <authorList>
            <person name="Kawai M."/>
            <person name="Futagami T."/>
            <person name="Toyoda A."/>
            <person name="Takaki Y."/>
            <person name="Nishi S."/>
            <person name="Hori S."/>
            <person name="Arai W."/>
            <person name="Tsubouchi T."/>
            <person name="Morono Y."/>
            <person name="Uchiyama I."/>
            <person name="Ito T."/>
            <person name="Fujiyama A."/>
            <person name="Inagaki F."/>
            <person name="Takami H."/>
        </authorList>
    </citation>
    <scope>NUCLEOTIDE SEQUENCE</scope>
    <source>
        <strain evidence="2">Expedition CK06-06</strain>
    </source>
</reference>
<feature type="compositionally biased region" description="Acidic residues" evidence="1">
    <location>
        <begin position="25"/>
        <end position="39"/>
    </location>
</feature>
<feature type="compositionally biased region" description="Basic and acidic residues" evidence="1">
    <location>
        <begin position="1"/>
        <end position="13"/>
    </location>
</feature>
<organism evidence="2">
    <name type="scientific">marine sediment metagenome</name>
    <dbReference type="NCBI Taxonomy" id="412755"/>
    <lineage>
        <taxon>unclassified sequences</taxon>
        <taxon>metagenomes</taxon>
        <taxon>ecological metagenomes</taxon>
    </lineage>
</organism>
<dbReference type="AlphaFoldDB" id="X1SE84"/>
<evidence type="ECO:0000313" key="2">
    <source>
        <dbReference type="EMBL" id="GAI77446.1"/>
    </source>
</evidence>
<comment type="caution">
    <text evidence="2">The sequence shown here is derived from an EMBL/GenBank/DDBJ whole genome shotgun (WGS) entry which is preliminary data.</text>
</comment>
<accession>X1SE84</accession>
<gene>
    <name evidence="2" type="ORF">S12H4_25803</name>
</gene>
<dbReference type="EMBL" id="BARW01014581">
    <property type="protein sequence ID" value="GAI77446.1"/>
    <property type="molecule type" value="Genomic_DNA"/>
</dbReference>